<comment type="caution">
    <text evidence="2">The sequence shown here is derived from an EMBL/GenBank/DDBJ whole genome shotgun (WGS) entry which is preliminary data.</text>
</comment>
<dbReference type="AlphaFoldDB" id="A0AAN9UN74"/>
<accession>A0AAN9UN74</accession>
<sequence length="167" mass="18484">MDYTVASLGSSAEPLETRKDPPDPNKKKRDPREHTRVPRRPGSERSLFEEMLDANRTASRAQANTFRESLLFRDFRDALSDVPPGDNQAAQHPDVPIAARNEVMAPLQVGSPQAAMAVNDVAPDNGDNHPVDTGLYNDNTLYDVDGFPIWPLFDDDDIPANYRGGPE</sequence>
<feature type="compositionally biased region" description="Basic and acidic residues" evidence="1">
    <location>
        <begin position="15"/>
        <end position="47"/>
    </location>
</feature>
<keyword evidence="3" id="KW-1185">Reference proteome</keyword>
<dbReference type="EMBL" id="JAKJXP020000068">
    <property type="protein sequence ID" value="KAK7750202.1"/>
    <property type="molecule type" value="Genomic_DNA"/>
</dbReference>
<organism evidence="2 3">
    <name type="scientific">Diatrype stigma</name>
    <dbReference type="NCBI Taxonomy" id="117547"/>
    <lineage>
        <taxon>Eukaryota</taxon>
        <taxon>Fungi</taxon>
        <taxon>Dikarya</taxon>
        <taxon>Ascomycota</taxon>
        <taxon>Pezizomycotina</taxon>
        <taxon>Sordariomycetes</taxon>
        <taxon>Xylariomycetidae</taxon>
        <taxon>Xylariales</taxon>
        <taxon>Diatrypaceae</taxon>
        <taxon>Diatrype</taxon>
    </lineage>
</organism>
<evidence type="ECO:0000313" key="2">
    <source>
        <dbReference type="EMBL" id="KAK7750202.1"/>
    </source>
</evidence>
<evidence type="ECO:0000256" key="1">
    <source>
        <dbReference type="SAM" id="MobiDB-lite"/>
    </source>
</evidence>
<protein>
    <submittedName>
        <fullName evidence="2">Uncharacterized protein</fullName>
    </submittedName>
</protein>
<feature type="region of interest" description="Disordered" evidence="1">
    <location>
        <begin position="1"/>
        <end position="47"/>
    </location>
</feature>
<name>A0AAN9UN74_9PEZI</name>
<proteinExistence type="predicted"/>
<dbReference type="Proteomes" id="UP001320420">
    <property type="component" value="Unassembled WGS sequence"/>
</dbReference>
<evidence type="ECO:0000313" key="3">
    <source>
        <dbReference type="Proteomes" id="UP001320420"/>
    </source>
</evidence>
<reference evidence="2 3" key="1">
    <citation type="submission" date="2024-02" db="EMBL/GenBank/DDBJ databases">
        <title>De novo assembly and annotation of 12 fungi associated with fruit tree decline syndrome in Ontario, Canada.</title>
        <authorList>
            <person name="Sulman M."/>
            <person name="Ellouze W."/>
            <person name="Ilyukhin E."/>
        </authorList>
    </citation>
    <scope>NUCLEOTIDE SEQUENCE [LARGE SCALE GENOMIC DNA]</scope>
    <source>
        <strain evidence="2 3">M11/M66-122</strain>
    </source>
</reference>
<gene>
    <name evidence="2" type="ORF">SLS62_007831</name>
</gene>